<protein>
    <submittedName>
        <fullName evidence="1">Uncharacterized protein</fullName>
    </submittedName>
</protein>
<gene>
    <name evidence="1" type="ORF">BJX68DRAFT_270158</name>
</gene>
<dbReference type="GeneID" id="98161711"/>
<dbReference type="Proteomes" id="UP001610444">
    <property type="component" value="Unassembled WGS sequence"/>
</dbReference>
<name>A0ABR4JTR8_9EURO</name>
<reference evidence="1 2" key="1">
    <citation type="submission" date="2024-07" db="EMBL/GenBank/DDBJ databases">
        <title>Section-level genome sequencing and comparative genomics of Aspergillus sections Usti and Cavernicolus.</title>
        <authorList>
            <consortium name="Lawrence Berkeley National Laboratory"/>
            <person name="Nybo J.L."/>
            <person name="Vesth T.C."/>
            <person name="Theobald S."/>
            <person name="Frisvad J.C."/>
            <person name="Larsen T.O."/>
            <person name="Kjaerboelling I."/>
            <person name="Rothschild-Mancinelli K."/>
            <person name="Lyhne E.K."/>
            <person name="Kogle M.E."/>
            <person name="Barry K."/>
            <person name="Clum A."/>
            <person name="Na H."/>
            <person name="Ledsgaard L."/>
            <person name="Lin J."/>
            <person name="Lipzen A."/>
            <person name="Kuo A."/>
            <person name="Riley R."/>
            <person name="Mondo S."/>
            <person name="LaButti K."/>
            <person name="Haridas S."/>
            <person name="Pangalinan J."/>
            <person name="Salamov A.A."/>
            <person name="Simmons B.A."/>
            <person name="Magnuson J.K."/>
            <person name="Chen J."/>
            <person name="Drula E."/>
            <person name="Henrissat B."/>
            <person name="Wiebenga A."/>
            <person name="Lubbers R.J."/>
            <person name="Gomes A.C."/>
            <person name="Macurrencykelacurrency M.R."/>
            <person name="Stajich J."/>
            <person name="Grigoriev I.V."/>
            <person name="Mortensen U.H."/>
            <person name="De vries R.P."/>
            <person name="Baker S.E."/>
            <person name="Andersen M.R."/>
        </authorList>
    </citation>
    <scope>NUCLEOTIDE SEQUENCE [LARGE SCALE GENOMIC DNA]</scope>
    <source>
        <strain evidence="1 2">CBS 756.74</strain>
    </source>
</reference>
<accession>A0ABR4JTR8</accession>
<evidence type="ECO:0000313" key="1">
    <source>
        <dbReference type="EMBL" id="KAL2843426.1"/>
    </source>
</evidence>
<proteinExistence type="predicted"/>
<dbReference type="EMBL" id="JBFXLR010000046">
    <property type="protein sequence ID" value="KAL2843426.1"/>
    <property type="molecule type" value="Genomic_DNA"/>
</dbReference>
<dbReference type="RefSeq" id="XP_070895604.1">
    <property type="nucleotide sequence ID" value="XM_071046547.1"/>
</dbReference>
<keyword evidence="2" id="KW-1185">Reference proteome</keyword>
<comment type="caution">
    <text evidence="1">The sequence shown here is derived from an EMBL/GenBank/DDBJ whole genome shotgun (WGS) entry which is preliminary data.</text>
</comment>
<evidence type="ECO:0000313" key="2">
    <source>
        <dbReference type="Proteomes" id="UP001610444"/>
    </source>
</evidence>
<sequence>MPDPAPQTLATANDHDRSLISDAGGALAAMPSQPQREDGFPWDNQDRGADWIVELPPLPWDNDKRSLVWSLFSQKGSELQFDSGSGRTVYVGAASNHHLMAVISPPDQRVPSEVRPHNVTLGRHEIVLLCTFQERIHGTFPIICDEVSVEPQQLMQEVVSHPLLLWIVLATAAIALDEDVLMQWCV</sequence>
<organism evidence="1 2">
    <name type="scientific">Aspergillus pseudodeflectus</name>
    <dbReference type="NCBI Taxonomy" id="176178"/>
    <lineage>
        <taxon>Eukaryota</taxon>
        <taxon>Fungi</taxon>
        <taxon>Dikarya</taxon>
        <taxon>Ascomycota</taxon>
        <taxon>Pezizomycotina</taxon>
        <taxon>Eurotiomycetes</taxon>
        <taxon>Eurotiomycetidae</taxon>
        <taxon>Eurotiales</taxon>
        <taxon>Aspergillaceae</taxon>
        <taxon>Aspergillus</taxon>
        <taxon>Aspergillus subgen. Nidulantes</taxon>
    </lineage>
</organism>